<protein>
    <submittedName>
        <fullName evidence="2">Uncharacterized protein</fullName>
    </submittedName>
</protein>
<gene>
    <name evidence="2" type="ORF">SVIM_LOCUS396107</name>
</gene>
<feature type="compositionally biased region" description="Basic and acidic residues" evidence="1">
    <location>
        <begin position="19"/>
        <end position="35"/>
    </location>
</feature>
<dbReference type="AlphaFoldDB" id="A0A6N2MMX7"/>
<reference evidence="2" key="1">
    <citation type="submission" date="2019-03" db="EMBL/GenBank/DDBJ databases">
        <authorList>
            <person name="Mank J."/>
            <person name="Almeida P."/>
        </authorList>
    </citation>
    <scope>NUCLEOTIDE SEQUENCE</scope>
    <source>
        <strain evidence="2">78183</strain>
    </source>
</reference>
<feature type="compositionally biased region" description="Basic residues" evidence="1">
    <location>
        <begin position="1"/>
        <end position="18"/>
    </location>
</feature>
<feature type="region of interest" description="Disordered" evidence="1">
    <location>
        <begin position="1"/>
        <end position="35"/>
    </location>
</feature>
<sequence>MRPREKRGHLSRGRRKGKKREEKEREETREEKEEFQFSKNLCEIQEVVRLGLDHRQDKHNPLVEQWIKLYSVAVINFRMVRTRQGTRTEPPSFERRRGNQGLLDDTASHAPMMLTELLQGETGAAGEGGRLNQTEEVPPVATGPQERSEA</sequence>
<name>A0A6N2MMX7_SALVM</name>
<evidence type="ECO:0000313" key="2">
    <source>
        <dbReference type="EMBL" id="VFU55654.1"/>
    </source>
</evidence>
<proteinExistence type="predicted"/>
<organism evidence="2">
    <name type="scientific">Salix viminalis</name>
    <name type="common">Common osier</name>
    <name type="synonym">Basket willow</name>
    <dbReference type="NCBI Taxonomy" id="40686"/>
    <lineage>
        <taxon>Eukaryota</taxon>
        <taxon>Viridiplantae</taxon>
        <taxon>Streptophyta</taxon>
        <taxon>Embryophyta</taxon>
        <taxon>Tracheophyta</taxon>
        <taxon>Spermatophyta</taxon>
        <taxon>Magnoliopsida</taxon>
        <taxon>eudicotyledons</taxon>
        <taxon>Gunneridae</taxon>
        <taxon>Pentapetalae</taxon>
        <taxon>rosids</taxon>
        <taxon>fabids</taxon>
        <taxon>Malpighiales</taxon>
        <taxon>Salicaceae</taxon>
        <taxon>Saliceae</taxon>
        <taxon>Salix</taxon>
    </lineage>
</organism>
<accession>A0A6N2MMX7</accession>
<dbReference type="EMBL" id="CAADRP010001896">
    <property type="protein sequence ID" value="VFU55654.1"/>
    <property type="molecule type" value="Genomic_DNA"/>
</dbReference>
<evidence type="ECO:0000256" key="1">
    <source>
        <dbReference type="SAM" id="MobiDB-lite"/>
    </source>
</evidence>
<feature type="region of interest" description="Disordered" evidence="1">
    <location>
        <begin position="83"/>
        <end position="105"/>
    </location>
</feature>
<feature type="region of interest" description="Disordered" evidence="1">
    <location>
        <begin position="120"/>
        <end position="150"/>
    </location>
</feature>